<dbReference type="GO" id="GO:0005840">
    <property type="term" value="C:ribosome"/>
    <property type="evidence" value="ECO:0007669"/>
    <property type="project" value="UniProtKB-KW"/>
</dbReference>
<comment type="function">
    <text evidence="6">Forms part of the polypeptide exit tunnel.</text>
</comment>
<keyword evidence="3 6" id="KW-0694">RNA-binding</keyword>
<gene>
    <name evidence="7" type="primary">rpl4p</name>
    <name evidence="6" type="synonym">rpl4</name>
    <name evidence="7" type="ORF">LPQ35_05875</name>
</gene>
<proteinExistence type="inferred from homology"/>
<keyword evidence="4 6" id="KW-0689">Ribosomal protein</keyword>
<name>A0ABZ3GZF6_GEOAI</name>
<evidence type="ECO:0000256" key="2">
    <source>
        <dbReference type="ARBA" id="ARBA00022730"/>
    </source>
</evidence>
<keyword evidence="2 6" id="KW-0699">rRNA-binding</keyword>
<evidence type="ECO:0000256" key="5">
    <source>
        <dbReference type="ARBA" id="ARBA00023274"/>
    </source>
</evidence>
<dbReference type="RefSeq" id="WP_193807740.1">
    <property type="nucleotide sequence ID" value="NZ_CP087714.1"/>
</dbReference>
<dbReference type="SUPFAM" id="SSF52166">
    <property type="entry name" value="Ribosomal protein L4"/>
    <property type="match status" value="1"/>
</dbReference>
<dbReference type="InterPro" id="IPR019970">
    <property type="entry name" value="Ribosomall_uL4-arc"/>
</dbReference>
<dbReference type="NCBIfam" id="TIGR03672">
    <property type="entry name" value="rpl4p_arch"/>
    <property type="match status" value="1"/>
</dbReference>
<dbReference type="PANTHER" id="PTHR19431">
    <property type="entry name" value="60S RIBOSOMAL PROTEIN L4"/>
    <property type="match status" value="1"/>
</dbReference>
<dbReference type="InterPro" id="IPR045240">
    <property type="entry name" value="Ribosomal_uL4_euk/arch"/>
</dbReference>
<keyword evidence="5 6" id="KW-0687">Ribonucleoprotein</keyword>
<reference evidence="7 8" key="1">
    <citation type="submission" date="2021-11" db="EMBL/GenBank/DDBJ databases">
        <title>Whole genome of Geoglobus acetivorans.</title>
        <authorList>
            <person name="Liu D."/>
        </authorList>
    </citation>
    <scope>NUCLEOTIDE SEQUENCE [LARGE SCALE GENOMIC DNA]</scope>
    <source>
        <strain evidence="7 8">SBH6</strain>
    </source>
</reference>
<dbReference type="InterPro" id="IPR023574">
    <property type="entry name" value="Ribosomal_uL4_dom_sf"/>
</dbReference>
<comment type="subunit">
    <text evidence="6">Part of the 50S ribosomal subunit.</text>
</comment>
<keyword evidence="8" id="KW-1185">Reference proteome</keyword>
<evidence type="ECO:0000313" key="7">
    <source>
        <dbReference type="EMBL" id="XAT62782.1"/>
    </source>
</evidence>
<sequence length="251" mass="27872">MKAKVFDLNGEVVEEIELPSAFNEEFRPDLIRKAVHAIQSHRRQPYGPNPLSGTNYAAENWGPGHGYARVPRWKNGSRAVKVPQAVGGRRAHPPKVQKKWDEKINRKEMRKALKSALSATLDPEIVSARNHVFEGDLPKIVVDDFETLEKTKDVANALKALGVFGDVERARATKRVRAGKGKMRGRRYKMKKSVLIVTGNSSKVLKAARNLPGVDAVEVRNLNVELLAPGGHAGRLVVYTKSAVNYLGEWL</sequence>
<dbReference type="Pfam" id="PF00573">
    <property type="entry name" value="Ribosomal_L4"/>
    <property type="match status" value="1"/>
</dbReference>
<comment type="similarity">
    <text evidence="1 6">Belongs to the universal ribosomal protein uL4 family.</text>
</comment>
<dbReference type="GeneID" id="90449195"/>
<comment type="function">
    <text evidence="6">One of the primary rRNA binding proteins, this protein initially binds near the 5'-end of the 23S rRNA. It is important during the early stages of 50S assembly. It makes multiple contacts with different domains of the 23S rRNA in the assembled 50S subunit and ribosome.</text>
</comment>
<evidence type="ECO:0000313" key="8">
    <source>
        <dbReference type="Proteomes" id="UP001492541"/>
    </source>
</evidence>
<evidence type="ECO:0000256" key="6">
    <source>
        <dbReference type="HAMAP-Rule" id="MF_01328"/>
    </source>
</evidence>
<organism evidence="7 8">
    <name type="scientific">Geoglobus acetivorans</name>
    <dbReference type="NCBI Taxonomy" id="565033"/>
    <lineage>
        <taxon>Archaea</taxon>
        <taxon>Methanobacteriati</taxon>
        <taxon>Methanobacteriota</taxon>
        <taxon>Archaeoglobi</taxon>
        <taxon>Archaeoglobales</taxon>
        <taxon>Archaeoglobaceae</taxon>
        <taxon>Geoglobus</taxon>
    </lineage>
</organism>
<dbReference type="HAMAP" id="MF_01328_A">
    <property type="entry name" value="Ribosomal_uL4_A"/>
    <property type="match status" value="1"/>
</dbReference>
<protein>
    <recommendedName>
        <fullName evidence="6">Large ribosomal subunit protein uL4</fullName>
    </recommendedName>
</protein>
<dbReference type="Gene3D" id="3.40.1370.10">
    <property type="match status" value="1"/>
</dbReference>
<dbReference type="EMBL" id="CP087714">
    <property type="protein sequence ID" value="XAT62782.1"/>
    <property type="molecule type" value="Genomic_DNA"/>
</dbReference>
<evidence type="ECO:0000256" key="1">
    <source>
        <dbReference type="ARBA" id="ARBA00010528"/>
    </source>
</evidence>
<accession>A0ABZ3GZF6</accession>
<dbReference type="InterPro" id="IPR002136">
    <property type="entry name" value="Ribosomal_uL4"/>
</dbReference>
<dbReference type="Proteomes" id="UP001492541">
    <property type="component" value="Chromosome"/>
</dbReference>
<evidence type="ECO:0000256" key="4">
    <source>
        <dbReference type="ARBA" id="ARBA00022980"/>
    </source>
</evidence>
<evidence type="ECO:0000256" key="3">
    <source>
        <dbReference type="ARBA" id="ARBA00022884"/>
    </source>
</evidence>